<evidence type="ECO:0000256" key="6">
    <source>
        <dbReference type="ARBA" id="ARBA00034617"/>
    </source>
</evidence>
<dbReference type="PROSITE" id="PS51194">
    <property type="entry name" value="HELICASE_CTER"/>
    <property type="match status" value="1"/>
</dbReference>
<dbReference type="SMART" id="SM00487">
    <property type="entry name" value="DEXDc"/>
    <property type="match status" value="1"/>
</dbReference>
<dbReference type="GO" id="GO:0003677">
    <property type="term" value="F:DNA binding"/>
    <property type="evidence" value="ECO:0007669"/>
    <property type="project" value="UniProtKB-KW"/>
</dbReference>
<dbReference type="InterPro" id="IPR011545">
    <property type="entry name" value="DEAD/DEAH_box_helicase_dom"/>
</dbReference>
<dbReference type="Gene3D" id="3.40.50.300">
    <property type="entry name" value="P-loop containing nucleotide triphosphate hydrolases"/>
    <property type="match status" value="2"/>
</dbReference>
<evidence type="ECO:0000256" key="4">
    <source>
        <dbReference type="ARBA" id="ARBA00023125"/>
    </source>
</evidence>
<sequence>MESAVSRLKAEMDASVKRAVAEGIAEALTRLQVPHAQPPPPPPPVDHAPPPLQDEDFPMQDAPSQPLAPPPPPSSQSVSTAALACLRQFYNDPEAEFKTEDQRRLCELAIERKSNFVGVLPTGGGKSLTFMLPALQEPDSLTIVIVPNRALLDDLLKRAKDAGIPACKWLAKDHRKMNLHGLVFMALESVASLAFKEWYALQEGRVVRVVLDECHQVLTAAGERPKFEKLSGLAQYPVQHLFLTATLPVRLRIAFCNAVAMPRTTPFVHSSTNRLNHHYLVLRYDPFKKNRSPLIAGLCHLAETTFMRPGSIGVVFVSGQRDVPDVANAITKVTNAECHISHGGMDGSERSKNQDEWLSGIGSRWMVSTTGLIHGIDSPLVDVAILDGIIYGLLNGAQGFGRTGRAGQPSLNIQLAPSNTTYMPVVLGRFEEDISCSGEAQAYVCNTTECRRIILSTLMDDSPVTCLDLPGALLCDICDPLLPFNVAACELMVKPNAPPPPRAAPPPPPPPANNDEDMYWNEIDDIDDATLQDIDTTMLDIPPPTSTTTSSAPATTTTVSTAPSTSTSSLPTSNAPSMSIQMDVALYHQGQTSLFNRSRALNTLATLLFKNCFICWAQHGKLVPKTKSHQPFIDCYKGHGGCRYAYGWMAFKRLFKLPRYKYCFKCGCPQSDAHRPECHPQMERYNAGGPCLLEDLVAVLLWHIHHTPAVWSLACQTHDGLFEGMSVDEFAGWVNQVEGVDRFYNGLELVIWFWLLKNDA</sequence>
<dbReference type="InterPro" id="IPR027417">
    <property type="entry name" value="P-loop_NTPase"/>
</dbReference>
<dbReference type="PROSITE" id="PS51192">
    <property type="entry name" value="HELICASE_ATP_BIND_1"/>
    <property type="match status" value="1"/>
</dbReference>
<gene>
    <name evidence="11" type="ORF">PLICRDRAFT_180965</name>
</gene>
<feature type="compositionally biased region" description="Low complexity" evidence="8">
    <location>
        <begin position="546"/>
        <end position="574"/>
    </location>
</feature>
<dbReference type="InterPro" id="IPR001650">
    <property type="entry name" value="Helicase_C-like"/>
</dbReference>
<evidence type="ECO:0000313" key="11">
    <source>
        <dbReference type="EMBL" id="KII82860.1"/>
    </source>
</evidence>
<feature type="compositionally biased region" description="Pro residues" evidence="8">
    <location>
        <begin position="36"/>
        <end position="52"/>
    </location>
</feature>
<dbReference type="GO" id="GO:0005694">
    <property type="term" value="C:chromosome"/>
    <property type="evidence" value="ECO:0007669"/>
    <property type="project" value="TreeGrafter"/>
</dbReference>
<reference evidence="11 12" key="1">
    <citation type="submission" date="2014-06" db="EMBL/GenBank/DDBJ databases">
        <title>Evolutionary Origins and Diversification of the Mycorrhizal Mutualists.</title>
        <authorList>
            <consortium name="DOE Joint Genome Institute"/>
            <consortium name="Mycorrhizal Genomics Consortium"/>
            <person name="Kohler A."/>
            <person name="Kuo A."/>
            <person name="Nagy L.G."/>
            <person name="Floudas D."/>
            <person name="Copeland A."/>
            <person name="Barry K.W."/>
            <person name="Cichocki N."/>
            <person name="Veneault-Fourrey C."/>
            <person name="LaButti K."/>
            <person name="Lindquist E.A."/>
            <person name="Lipzen A."/>
            <person name="Lundell T."/>
            <person name="Morin E."/>
            <person name="Murat C."/>
            <person name="Riley R."/>
            <person name="Ohm R."/>
            <person name="Sun H."/>
            <person name="Tunlid A."/>
            <person name="Henrissat B."/>
            <person name="Grigoriev I.V."/>
            <person name="Hibbett D.S."/>
            <person name="Martin F."/>
        </authorList>
    </citation>
    <scope>NUCLEOTIDE SEQUENCE [LARGE SCALE GENOMIC DNA]</scope>
    <source>
        <strain evidence="11 12">FD-325 SS-3</strain>
    </source>
</reference>
<evidence type="ECO:0000256" key="7">
    <source>
        <dbReference type="ARBA" id="ARBA00034808"/>
    </source>
</evidence>
<evidence type="ECO:0000256" key="2">
    <source>
        <dbReference type="ARBA" id="ARBA00022741"/>
    </source>
</evidence>
<dbReference type="Pfam" id="PF00270">
    <property type="entry name" value="DEAD"/>
    <property type="match status" value="1"/>
</dbReference>
<feature type="domain" description="Helicase ATP-binding" evidence="9">
    <location>
        <begin position="107"/>
        <end position="265"/>
    </location>
</feature>
<dbReference type="GO" id="GO:0000724">
    <property type="term" value="P:double-strand break repair via homologous recombination"/>
    <property type="evidence" value="ECO:0007669"/>
    <property type="project" value="TreeGrafter"/>
</dbReference>
<keyword evidence="5" id="KW-0413">Isomerase</keyword>
<evidence type="ECO:0000256" key="5">
    <source>
        <dbReference type="ARBA" id="ARBA00023235"/>
    </source>
</evidence>
<evidence type="ECO:0000259" key="10">
    <source>
        <dbReference type="PROSITE" id="PS51194"/>
    </source>
</evidence>
<keyword evidence="2" id="KW-0547">Nucleotide-binding</keyword>
<protein>
    <recommendedName>
        <fullName evidence="7">DNA 3'-5' helicase</fullName>
        <ecNumber evidence="7">5.6.2.4</ecNumber>
    </recommendedName>
</protein>
<organism evidence="11 12">
    <name type="scientific">Plicaturopsis crispa FD-325 SS-3</name>
    <dbReference type="NCBI Taxonomy" id="944288"/>
    <lineage>
        <taxon>Eukaryota</taxon>
        <taxon>Fungi</taxon>
        <taxon>Dikarya</taxon>
        <taxon>Basidiomycota</taxon>
        <taxon>Agaricomycotina</taxon>
        <taxon>Agaricomycetes</taxon>
        <taxon>Agaricomycetidae</taxon>
        <taxon>Amylocorticiales</taxon>
        <taxon>Amylocorticiaceae</taxon>
        <taxon>Plicatura</taxon>
        <taxon>Plicaturopsis crispa</taxon>
    </lineage>
</organism>
<name>A0A0C9SV69_PLICR</name>
<feature type="region of interest" description="Disordered" evidence="8">
    <location>
        <begin position="540"/>
        <end position="574"/>
    </location>
</feature>
<dbReference type="InterPro" id="IPR014001">
    <property type="entry name" value="Helicase_ATP-bd"/>
</dbReference>
<feature type="region of interest" description="Disordered" evidence="8">
    <location>
        <begin position="28"/>
        <end position="78"/>
    </location>
</feature>
<dbReference type="GO" id="GO:0009378">
    <property type="term" value="F:four-way junction helicase activity"/>
    <property type="evidence" value="ECO:0007669"/>
    <property type="project" value="TreeGrafter"/>
</dbReference>
<evidence type="ECO:0000256" key="8">
    <source>
        <dbReference type="SAM" id="MobiDB-lite"/>
    </source>
</evidence>
<dbReference type="OrthoDB" id="2799352at2759"/>
<dbReference type="PANTHER" id="PTHR13710:SF105">
    <property type="entry name" value="ATP-DEPENDENT DNA HELICASE Q1"/>
    <property type="match status" value="1"/>
</dbReference>
<dbReference type="PANTHER" id="PTHR13710">
    <property type="entry name" value="DNA HELICASE RECQ FAMILY MEMBER"/>
    <property type="match status" value="1"/>
</dbReference>
<dbReference type="GO" id="GO:0005737">
    <property type="term" value="C:cytoplasm"/>
    <property type="evidence" value="ECO:0007669"/>
    <property type="project" value="TreeGrafter"/>
</dbReference>
<evidence type="ECO:0000259" key="9">
    <source>
        <dbReference type="PROSITE" id="PS51192"/>
    </source>
</evidence>
<evidence type="ECO:0000313" key="12">
    <source>
        <dbReference type="Proteomes" id="UP000053263"/>
    </source>
</evidence>
<accession>A0A0C9SV69</accession>
<keyword evidence="3" id="KW-0067">ATP-binding</keyword>
<feature type="domain" description="Helicase C-terminal" evidence="10">
    <location>
        <begin position="297"/>
        <end position="470"/>
    </location>
</feature>
<dbReference type="GO" id="GO:0005524">
    <property type="term" value="F:ATP binding"/>
    <property type="evidence" value="ECO:0007669"/>
    <property type="project" value="UniProtKB-KW"/>
</dbReference>
<dbReference type="GO" id="GO:0043138">
    <property type="term" value="F:3'-5' DNA helicase activity"/>
    <property type="evidence" value="ECO:0007669"/>
    <property type="project" value="UniProtKB-EC"/>
</dbReference>
<keyword evidence="4" id="KW-0238">DNA-binding</keyword>
<keyword evidence="12" id="KW-1185">Reference proteome</keyword>
<dbReference type="EMBL" id="KN832609">
    <property type="protein sequence ID" value="KII82860.1"/>
    <property type="molecule type" value="Genomic_DNA"/>
</dbReference>
<dbReference type="EC" id="5.6.2.4" evidence="7"/>
<dbReference type="SUPFAM" id="SSF52540">
    <property type="entry name" value="P-loop containing nucleoside triphosphate hydrolases"/>
    <property type="match status" value="1"/>
</dbReference>
<comment type="similarity">
    <text evidence="1">Belongs to the helicase family. RecQ subfamily.</text>
</comment>
<dbReference type="AlphaFoldDB" id="A0A0C9SV69"/>
<evidence type="ECO:0000256" key="3">
    <source>
        <dbReference type="ARBA" id="ARBA00022840"/>
    </source>
</evidence>
<evidence type="ECO:0000256" key="1">
    <source>
        <dbReference type="ARBA" id="ARBA00005446"/>
    </source>
</evidence>
<dbReference type="Proteomes" id="UP000053263">
    <property type="component" value="Unassembled WGS sequence"/>
</dbReference>
<comment type="catalytic activity">
    <reaction evidence="6">
        <text>Couples ATP hydrolysis with the unwinding of duplex DNA by translocating in the 3'-5' direction.</text>
        <dbReference type="EC" id="5.6.2.4"/>
    </reaction>
</comment>
<dbReference type="HOGENOM" id="CLU_366850_0_0_1"/>
<proteinExistence type="inferred from homology"/>